<name>A0A2W4LDB5_9PSEU</name>
<dbReference type="EMBL" id="QGUI01000197">
    <property type="protein sequence ID" value="PZM99009.1"/>
    <property type="molecule type" value="Genomic_DNA"/>
</dbReference>
<reference evidence="1" key="1">
    <citation type="submission" date="2018-05" db="EMBL/GenBank/DDBJ databases">
        <authorList>
            <person name="Lanie J.A."/>
            <person name="Ng W.-L."/>
            <person name="Kazmierczak K.M."/>
            <person name="Andrzejewski T.M."/>
            <person name="Davidsen T.M."/>
            <person name="Wayne K.J."/>
            <person name="Tettelin H."/>
            <person name="Glass J.I."/>
            <person name="Rusch D."/>
            <person name="Podicherti R."/>
            <person name="Tsui H.-C.T."/>
            <person name="Winkler M.E."/>
        </authorList>
    </citation>
    <scope>NUCLEOTIDE SEQUENCE</scope>
    <source>
        <strain evidence="1">ZC4RG45</strain>
    </source>
</reference>
<sequence length="61" mass="6690">MPTLFGRSRRLSAAKIRARAKRAALAASRPDAKLHPVQAHKCTPHTLEAILAPGTVRRRPI</sequence>
<proteinExistence type="predicted"/>
<accession>A0A2W4LDB5</accession>
<dbReference type="AlphaFoldDB" id="A0A2W4LDB5"/>
<organism evidence="1">
    <name type="scientific">Thermocrispum agreste</name>
    <dbReference type="NCBI Taxonomy" id="37925"/>
    <lineage>
        <taxon>Bacteria</taxon>
        <taxon>Bacillati</taxon>
        <taxon>Actinomycetota</taxon>
        <taxon>Actinomycetes</taxon>
        <taxon>Pseudonocardiales</taxon>
        <taxon>Pseudonocardiaceae</taxon>
        <taxon>Thermocrispum</taxon>
    </lineage>
</organism>
<protein>
    <submittedName>
        <fullName evidence="1">Uncharacterized protein</fullName>
    </submittedName>
</protein>
<evidence type="ECO:0000313" key="1">
    <source>
        <dbReference type="EMBL" id="PZM99009.1"/>
    </source>
</evidence>
<comment type="caution">
    <text evidence="1">The sequence shown here is derived from an EMBL/GenBank/DDBJ whole genome shotgun (WGS) entry which is preliminary data.</text>
</comment>
<gene>
    <name evidence="1" type="ORF">DIU77_06715</name>
</gene>
<dbReference type="STRING" id="1111738.GCA_000427905_02320"/>